<comment type="caution">
    <text evidence="2">The sequence shown here is derived from an EMBL/GenBank/DDBJ whole genome shotgun (WGS) entry which is preliminary data.</text>
</comment>
<reference evidence="2 3" key="1">
    <citation type="journal article" date="2019" name="Int. J. Syst. Evol. Microbiol.">
        <title>The Global Catalogue of Microorganisms (GCM) 10K type strain sequencing project: providing services to taxonomists for standard genome sequencing and annotation.</title>
        <authorList>
            <consortium name="The Broad Institute Genomics Platform"/>
            <consortium name="The Broad Institute Genome Sequencing Center for Infectious Disease"/>
            <person name="Wu L."/>
            <person name="Ma J."/>
        </authorList>
    </citation>
    <scope>NUCLEOTIDE SEQUENCE [LARGE SCALE GENOMIC DNA]</scope>
    <source>
        <strain evidence="2 3">JCM 13008</strain>
    </source>
</reference>
<sequence>MPDTKLRAMPGLSRSPHSRRLVRGAVVAGTLIALLAGCSGDDEKQAPSSDAEQAAVAALIDQGVSALSAGNPDAATTAFEQALELDEEQAVAQYNLGLIAQQDGNDSAAAARYDAALKIDGEYGPALYNRAILWETKDLDKAIALYRKAIEAQPEHAPAYMRLGFALVHQSKNDEAAPFLEKGVALDPSMKNVDAPRYE</sequence>
<dbReference type="PANTHER" id="PTHR44809">
    <property type="match status" value="1"/>
</dbReference>
<dbReference type="SUPFAM" id="SSF48452">
    <property type="entry name" value="TPR-like"/>
    <property type="match status" value="1"/>
</dbReference>
<dbReference type="Pfam" id="PF13432">
    <property type="entry name" value="TPR_16"/>
    <property type="match status" value="1"/>
</dbReference>
<proteinExistence type="predicted"/>
<keyword evidence="3" id="KW-1185">Reference proteome</keyword>
<keyword evidence="1" id="KW-0802">TPR repeat</keyword>
<dbReference type="InterPro" id="IPR019734">
    <property type="entry name" value="TPR_rpt"/>
</dbReference>
<feature type="repeat" description="TPR" evidence="1">
    <location>
        <begin position="157"/>
        <end position="190"/>
    </location>
</feature>
<dbReference type="SMART" id="SM00028">
    <property type="entry name" value="TPR"/>
    <property type="match status" value="4"/>
</dbReference>
<dbReference type="InterPro" id="IPR052943">
    <property type="entry name" value="TMTC_O-mannosyl-trnsfr"/>
</dbReference>
<accession>A0ABN1U0Y0</accession>
<protein>
    <recommendedName>
        <fullName evidence="4">Tetratricopeptide repeat protein</fullName>
    </recommendedName>
</protein>
<dbReference type="Gene3D" id="1.25.40.10">
    <property type="entry name" value="Tetratricopeptide repeat domain"/>
    <property type="match status" value="2"/>
</dbReference>
<dbReference type="Pfam" id="PF14559">
    <property type="entry name" value="TPR_19"/>
    <property type="match status" value="1"/>
</dbReference>
<gene>
    <name evidence="2" type="ORF">GCM10009668_36860</name>
</gene>
<dbReference type="PROSITE" id="PS50005">
    <property type="entry name" value="TPR"/>
    <property type="match status" value="2"/>
</dbReference>
<evidence type="ECO:0000313" key="3">
    <source>
        <dbReference type="Proteomes" id="UP001501581"/>
    </source>
</evidence>
<dbReference type="Proteomes" id="UP001501581">
    <property type="component" value="Unassembled WGS sequence"/>
</dbReference>
<dbReference type="PANTHER" id="PTHR44809:SF1">
    <property type="entry name" value="PROTEIN O-MANNOSYL-TRANSFERASE TMTC1"/>
    <property type="match status" value="1"/>
</dbReference>
<evidence type="ECO:0000256" key="1">
    <source>
        <dbReference type="PROSITE-ProRule" id="PRU00339"/>
    </source>
</evidence>
<feature type="repeat" description="TPR" evidence="1">
    <location>
        <begin position="56"/>
        <end position="89"/>
    </location>
</feature>
<name>A0ABN1U0Y0_9ACTN</name>
<evidence type="ECO:0000313" key="2">
    <source>
        <dbReference type="EMBL" id="GAA1112001.1"/>
    </source>
</evidence>
<dbReference type="InterPro" id="IPR011990">
    <property type="entry name" value="TPR-like_helical_dom_sf"/>
</dbReference>
<organism evidence="2 3">
    <name type="scientific">Nocardioides dubius</name>
    <dbReference type="NCBI Taxonomy" id="317019"/>
    <lineage>
        <taxon>Bacteria</taxon>
        <taxon>Bacillati</taxon>
        <taxon>Actinomycetota</taxon>
        <taxon>Actinomycetes</taxon>
        <taxon>Propionibacteriales</taxon>
        <taxon>Nocardioidaceae</taxon>
        <taxon>Nocardioides</taxon>
    </lineage>
</organism>
<dbReference type="EMBL" id="BAAALG010000013">
    <property type="protein sequence ID" value="GAA1112001.1"/>
    <property type="molecule type" value="Genomic_DNA"/>
</dbReference>
<evidence type="ECO:0008006" key="4">
    <source>
        <dbReference type="Google" id="ProtNLM"/>
    </source>
</evidence>